<dbReference type="Gene3D" id="3.30.70.1430">
    <property type="entry name" value="Multidrug efflux transporter AcrB pore domain"/>
    <property type="match status" value="2"/>
</dbReference>
<keyword evidence="1" id="KW-0472">Membrane</keyword>
<dbReference type="InterPro" id="IPR027463">
    <property type="entry name" value="AcrB_DN_DC_subdom"/>
</dbReference>
<dbReference type="PANTHER" id="PTHR32063">
    <property type="match status" value="1"/>
</dbReference>
<feature type="transmembrane region" description="Helical" evidence="1">
    <location>
        <begin position="463"/>
        <end position="490"/>
    </location>
</feature>
<keyword evidence="1" id="KW-0812">Transmembrane</keyword>
<dbReference type="Gene3D" id="3.30.70.1320">
    <property type="entry name" value="Multidrug efflux transporter AcrB pore domain like"/>
    <property type="match status" value="1"/>
</dbReference>
<dbReference type="Gene3D" id="3.30.2090.10">
    <property type="entry name" value="Multidrug efflux transporter AcrB TolC docking domain, DN and DC subdomains"/>
    <property type="match status" value="2"/>
</dbReference>
<dbReference type="SUPFAM" id="SSF82866">
    <property type="entry name" value="Multidrug efflux transporter AcrB transmembrane domain"/>
    <property type="match status" value="2"/>
</dbReference>
<dbReference type="SUPFAM" id="SSF82693">
    <property type="entry name" value="Multidrug efflux transporter AcrB pore domain, PN1, PN2, PC1 and PC2 subdomains"/>
    <property type="match status" value="3"/>
</dbReference>
<evidence type="ECO:0000256" key="1">
    <source>
        <dbReference type="SAM" id="Phobius"/>
    </source>
</evidence>
<organism evidence="2 3">
    <name type="scientific">Luteibacter jiangsuensis</name>
    <dbReference type="NCBI Taxonomy" id="637577"/>
    <lineage>
        <taxon>Bacteria</taxon>
        <taxon>Pseudomonadati</taxon>
        <taxon>Pseudomonadota</taxon>
        <taxon>Gammaproteobacteria</taxon>
        <taxon>Lysobacterales</taxon>
        <taxon>Rhodanobacteraceae</taxon>
        <taxon>Luteibacter</taxon>
    </lineage>
</organism>
<accession>A0ABX0Q0S1</accession>
<keyword evidence="1" id="KW-1133">Transmembrane helix</keyword>
<feature type="transmembrane region" description="Helical" evidence="1">
    <location>
        <begin position="360"/>
        <end position="381"/>
    </location>
</feature>
<dbReference type="Pfam" id="PF00873">
    <property type="entry name" value="ACR_tran"/>
    <property type="match status" value="1"/>
</dbReference>
<dbReference type="InterPro" id="IPR001036">
    <property type="entry name" value="Acrflvin-R"/>
</dbReference>
<protein>
    <submittedName>
        <fullName evidence="2">Multidrug transporter subunit MdtC</fullName>
    </submittedName>
</protein>
<evidence type="ECO:0000313" key="3">
    <source>
        <dbReference type="Proteomes" id="UP001429601"/>
    </source>
</evidence>
<dbReference type="EMBL" id="JAAQQR010000001">
    <property type="protein sequence ID" value="NID03346.1"/>
    <property type="molecule type" value="Genomic_DNA"/>
</dbReference>
<feature type="transmembrane region" description="Helical" evidence="1">
    <location>
        <begin position="428"/>
        <end position="451"/>
    </location>
</feature>
<comment type="caution">
    <text evidence="2">The sequence shown here is derived from an EMBL/GenBank/DDBJ whole genome shotgun (WGS) entry which is preliminary data.</text>
</comment>
<gene>
    <name evidence="2" type="ORF">HBF26_00495</name>
</gene>
<dbReference type="PANTHER" id="PTHR32063:SF21">
    <property type="entry name" value="MULTIDRUG RESISTANCE PROTEIN MDTB"/>
    <property type="match status" value="1"/>
</dbReference>
<dbReference type="RefSeq" id="WP_167122013.1">
    <property type="nucleotide sequence ID" value="NZ_JAAQQR010000001.1"/>
</dbReference>
<feature type="transmembrane region" description="Helical" evidence="1">
    <location>
        <begin position="336"/>
        <end position="353"/>
    </location>
</feature>
<feature type="transmembrane region" description="Helical" evidence="1">
    <location>
        <begin position="521"/>
        <end position="540"/>
    </location>
</feature>
<feature type="transmembrane region" description="Helical" evidence="1">
    <location>
        <begin position="948"/>
        <end position="967"/>
    </location>
</feature>
<feature type="transmembrane region" description="Helical" evidence="1">
    <location>
        <begin position="387"/>
        <end position="407"/>
    </location>
</feature>
<dbReference type="Gene3D" id="3.30.70.1440">
    <property type="entry name" value="Multidrug efflux transporter AcrB pore domain"/>
    <property type="match status" value="1"/>
</dbReference>
<dbReference type="PRINTS" id="PR00702">
    <property type="entry name" value="ACRIFLAVINRP"/>
</dbReference>
<dbReference type="Gene3D" id="1.20.1640.10">
    <property type="entry name" value="Multidrug efflux transporter AcrB transmembrane domain"/>
    <property type="match status" value="2"/>
</dbReference>
<reference evidence="2 3" key="1">
    <citation type="journal article" date="2011" name="Curr. Microbiol.">
        <title>Luteibacter jiangsuensis sp. nov.: a methamidophos-degrading bacterium isolated from a methamidophos-manufacturing factory.</title>
        <authorList>
            <person name="Wang L."/>
            <person name="Wang G.L."/>
            <person name="Li S.P."/>
            <person name="Jiang J.D."/>
        </authorList>
    </citation>
    <scope>NUCLEOTIDE SEQUENCE [LARGE SCALE GENOMIC DNA]</scope>
    <source>
        <strain evidence="2 3">CGMCC 1.10133</strain>
    </source>
</reference>
<dbReference type="Proteomes" id="UP001429601">
    <property type="component" value="Unassembled WGS sequence"/>
</dbReference>
<feature type="transmembrane region" description="Helical" evidence="1">
    <location>
        <begin position="876"/>
        <end position="896"/>
    </location>
</feature>
<sequence>MNLSRPFIQRPVATALLMLAVLLAGILGWRALPVSALPEVDYPTIQVYTNLPGASPDVTASSVTSPLERQLGQMAGLQRMDSSSALGASVVTLTFELSTSLDEAEQEVQAAINAANAYLPKDLPYPPVYSKVNPADPPVLTLAMTSAQWPLTRVQELAETRIAQAISQMSGVGRVTVSGGERPSVRVAVNMPALNQKGLTLASVTDAIQAGSVNGAKGLIDGPDLSYAVGANDQLTDAAGFAGVVLAAGESALLGLRDIATVAEGAEDTRQAAWADREPAILISIQRQPGANVVATVDRIAAELPRLGASLPANVKLAVLNDRTGSIRASVHDVEWELLFALMLVIATVWVFLGDWRATLVPAIAVPVSLVGTVAATYALGFSLNNLTLMALTVATGFVVDDAIVMIENVARHVDDGTEPRKAATEGAGEVGFTIVSLSLALIAVLIPLLFMGDVVGRLFREFAVTLSAAIVVSALITLTLTPTLCARLLRPQAHDRQRWLKRLEGAYVKLLDRALAGRRWMLAAVALATLATVATVLVLPKGLFPVQDTGLLQGAVKGPVDASFARMRELQATAIDTLLKDPAVAGVSSSLGIDQTNPMPGTAPVQVRLRAPGDGGEPAAEVVARLVRAVAGSKDPATLYLHPVQDLTLDTHAGSSTYTVGLASADGTALVDAGRRVLAGMRTDPVFTDVHSDALERGRRIMLGIDRRRAAQLGVTVQAIDDALYAAFGQQQVTTIYTDLSQYHVVVGAATGAATPEAALRALYVPGTDGKPVPLAAVARIGGDDAPVVLMRERQFPYVDLSFDLAGGVALDEAVSHLEKRVEEAKLPASVRLDMQGTLGSFAGSLDGQAALLLAAVVVVYLTLGCLYESFIHPLTILSTLPSAALGAVLALGLVGLDFDIIALIGVVLLVGIVMKNAIMMIDFAIAREREGKPPLDAIREACELRFRPILMTTLASLLGAVPLAFGGGMGSELREPLGVAIIGGLIVSQLLTLFTTPAIYLSLHRAEHAVASHI</sequence>
<keyword evidence="3" id="KW-1185">Reference proteome</keyword>
<name>A0ABX0Q0S1_9GAMM</name>
<feature type="transmembrane region" description="Helical" evidence="1">
    <location>
        <begin position="851"/>
        <end position="869"/>
    </location>
</feature>
<feature type="transmembrane region" description="Helical" evidence="1">
    <location>
        <begin position="902"/>
        <end position="927"/>
    </location>
</feature>
<feature type="transmembrane region" description="Helical" evidence="1">
    <location>
        <begin position="979"/>
        <end position="1005"/>
    </location>
</feature>
<dbReference type="SUPFAM" id="SSF82714">
    <property type="entry name" value="Multidrug efflux transporter AcrB TolC docking domain, DN and DC subdomains"/>
    <property type="match status" value="2"/>
</dbReference>
<proteinExistence type="predicted"/>
<evidence type="ECO:0000313" key="2">
    <source>
        <dbReference type="EMBL" id="NID03346.1"/>
    </source>
</evidence>